<accession>A0AA42MDV1</accession>
<evidence type="ECO:0000313" key="3">
    <source>
        <dbReference type="Proteomes" id="UP001160116"/>
    </source>
</evidence>
<feature type="compositionally biased region" description="Polar residues" evidence="1">
    <location>
        <begin position="357"/>
        <end position="373"/>
    </location>
</feature>
<dbReference type="InterPro" id="IPR016913">
    <property type="entry name" value="UCP029215"/>
</dbReference>
<dbReference type="PIRSF" id="PIRSF029215">
    <property type="entry name" value="UCP029215"/>
    <property type="match status" value="1"/>
</dbReference>
<feature type="compositionally biased region" description="Basic and acidic residues" evidence="1">
    <location>
        <begin position="374"/>
        <end position="385"/>
    </location>
</feature>
<evidence type="ECO:0000313" key="2">
    <source>
        <dbReference type="EMBL" id="MDH0827893.1"/>
    </source>
</evidence>
<comment type="caution">
    <text evidence="2">The sequence shown here is derived from an EMBL/GenBank/DDBJ whole genome shotgun (WGS) entry which is preliminary data.</text>
</comment>
<sequence>MKKNFHLKIGDFAPSQSSRTLSQEGFLLCVGAKLAKAPQVRNYYPEEFGGIEGFKEGFAFGVYTSAEELFSKATISSAEGRDATNSHPPGNQVNAATWQGYSIGDLTNVREEDGYLVGDLLIKDKNAIEQIQTNEKIELSLGYAADLIIESGVAPDGTPYHAVFKNIQVNHVALVHYGRCGGDCRVGDHNPNPEKTMKIIVDGIPFDVADNEALAAALKKEQDQLANLRAAKLKIGDQEFSIATELDAVQAVADQMVTSNKQMAEKIPVLEANQATPEKLEAMAADRAAVIQDAKKLDPNIKTDGCTCEQIKREVIKAKAGDALVTAVLGGVAVGDAAVDRIDTAFRALAATTGTMNPANQLFQPTSTPTQVGDENKNTQPKLEKWQQPLSP</sequence>
<name>A0AA42MDV1_ACIJO</name>
<gene>
    <name evidence="2" type="ORF">N5C97_15685</name>
</gene>
<proteinExistence type="predicted"/>
<organism evidence="2 3">
    <name type="scientific">Acinetobacter johnsonii</name>
    <dbReference type="NCBI Taxonomy" id="40214"/>
    <lineage>
        <taxon>Bacteria</taxon>
        <taxon>Pseudomonadati</taxon>
        <taxon>Pseudomonadota</taxon>
        <taxon>Gammaproteobacteria</taxon>
        <taxon>Moraxellales</taxon>
        <taxon>Moraxellaceae</taxon>
        <taxon>Acinetobacter</taxon>
    </lineage>
</organism>
<reference evidence="2" key="1">
    <citation type="submission" date="2022-09" db="EMBL/GenBank/DDBJ databases">
        <title>Intensive care unit water sources are persistently colonized with multi-drug resistant bacteria and are the site of extensive horizontal gene transfer of antibiotic resistance genes.</title>
        <authorList>
            <person name="Diorio-Toth L."/>
        </authorList>
    </citation>
    <scope>NUCLEOTIDE SEQUENCE</scope>
    <source>
        <strain evidence="2">GD03885</strain>
    </source>
</reference>
<evidence type="ECO:0000256" key="1">
    <source>
        <dbReference type="SAM" id="MobiDB-lite"/>
    </source>
</evidence>
<protein>
    <submittedName>
        <fullName evidence="2">DUF2213 domain-containing protein</fullName>
    </submittedName>
</protein>
<dbReference type="Proteomes" id="UP001160116">
    <property type="component" value="Unassembled WGS sequence"/>
</dbReference>
<dbReference type="AlphaFoldDB" id="A0AA42MDV1"/>
<dbReference type="RefSeq" id="WP_279679368.1">
    <property type="nucleotide sequence ID" value="NZ_JAOCCL010000065.1"/>
</dbReference>
<dbReference type="Pfam" id="PF09979">
    <property type="entry name" value="DUF2213"/>
    <property type="match status" value="1"/>
</dbReference>
<dbReference type="EMBL" id="JAOCCL010000065">
    <property type="protein sequence ID" value="MDH0827893.1"/>
    <property type="molecule type" value="Genomic_DNA"/>
</dbReference>
<feature type="region of interest" description="Disordered" evidence="1">
    <location>
        <begin position="357"/>
        <end position="392"/>
    </location>
</feature>